<evidence type="ECO:0000313" key="1">
    <source>
        <dbReference type="EMBL" id="MDC0720392.1"/>
    </source>
</evidence>
<dbReference type="Proteomes" id="UP001221686">
    <property type="component" value="Unassembled WGS sequence"/>
</dbReference>
<organism evidence="1 2">
    <name type="scientific">Nannocystis bainbridge</name>
    <dbReference type="NCBI Taxonomy" id="2995303"/>
    <lineage>
        <taxon>Bacteria</taxon>
        <taxon>Pseudomonadati</taxon>
        <taxon>Myxococcota</taxon>
        <taxon>Polyangia</taxon>
        <taxon>Nannocystales</taxon>
        <taxon>Nannocystaceae</taxon>
        <taxon>Nannocystis</taxon>
    </lineage>
</organism>
<evidence type="ECO:0000313" key="2">
    <source>
        <dbReference type="Proteomes" id="UP001221686"/>
    </source>
</evidence>
<proteinExistence type="predicted"/>
<dbReference type="EMBL" id="JAQNDL010000003">
    <property type="protein sequence ID" value="MDC0720392.1"/>
    <property type="molecule type" value="Genomic_DNA"/>
</dbReference>
<sequence length="259" mass="26595">MGQSEQGSGVRALFAAWAAAESDEAALAGLAGLLAGPETSDAGASLRRLWPPPALSTAELAPAPAARPRDPALERAIATASACVGRLASVDSGHVRALATAWLVRPDLAATIRKPLLPCLAQLTRGERSLQLELAGVTPVAVREVLYVAPDCDLALLRVAAQPSFIALAPGVAHGHELAAIDCSDSPESQAGEALPGGLRLVQGRVQEVSSVLLRHDCAGRPGGVLLDLASGQAIGLTVGGHASVPGWLVRERIERLTR</sequence>
<gene>
    <name evidence="1" type="ORF">POL25_26055</name>
</gene>
<name>A0ABT5E6G6_9BACT</name>
<protein>
    <submittedName>
        <fullName evidence="1">Uncharacterized protein</fullName>
    </submittedName>
</protein>
<keyword evidence="2" id="KW-1185">Reference proteome</keyword>
<dbReference type="RefSeq" id="WP_272088900.1">
    <property type="nucleotide sequence ID" value="NZ_JAQNDL010000003.1"/>
</dbReference>
<reference evidence="1 2" key="1">
    <citation type="submission" date="2022-11" db="EMBL/GenBank/DDBJ databases">
        <title>Minimal conservation of predation-associated metabolite biosynthetic gene clusters underscores biosynthetic potential of Myxococcota including descriptions for ten novel species: Archangium lansinium sp. nov., Myxococcus landrumus sp. nov., Nannocystis bai.</title>
        <authorList>
            <person name="Ahearne A."/>
            <person name="Stevens C."/>
            <person name="Dowd S."/>
        </authorList>
    </citation>
    <scope>NUCLEOTIDE SEQUENCE [LARGE SCALE GENOMIC DNA]</scope>
    <source>
        <strain evidence="1 2">BB15-2</strain>
    </source>
</reference>
<accession>A0ABT5E6G6</accession>
<comment type="caution">
    <text evidence="1">The sequence shown here is derived from an EMBL/GenBank/DDBJ whole genome shotgun (WGS) entry which is preliminary data.</text>
</comment>